<comment type="caution">
    <text evidence="4">The sequence shown here is derived from an EMBL/GenBank/DDBJ whole genome shotgun (WGS) entry which is preliminary data.</text>
</comment>
<dbReference type="PANTHER" id="PTHR43489">
    <property type="entry name" value="ISOMERASE"/>
    <property type="match status" value="1"/>
</dbReference>
<dbReference type="RefSeq" id="WP_380670349.1">
    <property type="nucleotide sequence ID" value="NZ_JBHTCJ010000010.1"/>
</dbReference>
<dbReference type="InterPro" id="IPR013022">
    <property type="entry name" value="Xyl_isomerase-like_TIM-brl"/>
</dbReference>
<keyword evidence="5" id="KW-1185">Reference proteome</keyword>
<dbReference type="Gene3D" id="3.20.20.150">
    <property type="entry name" value="Divalent-metal-dependent TIM barrel enzymes"/>
    <property type="match status" value="1"/>
</dbReference>
<comment type="similarity">
    <text evidence="2">Belongs to the hyi family.</text>
</comment>
<dbReference type="Proteomes" id="UP001596504">
    <property type="component" value="Unassembled WGS sequence"/>
</dbReference>
<dbReference type="EMBL" id="JBHTCJ010000010">
    <property type="protein sequence ID" value="MFC7343442.1"/>
    <property type="molecule type" value="Genomic_DNA"/>
</dbReference>
<sequence>MPMDPSRYEVNCSILFGELDLLERPAAAKKAGFDAIEFWWPFPDPVPTDREVDRFVRAVEDAGVSLVGLNFFGGDLPSGDRGVLSVPARSAEFTDNIDVAVGLGERLGCKAFNALYGNRVEGVDPAVQDGLATENLVRAGKAAERIGGTVLIEPISGVDSYPLKTAGEALAVIDRVGAEGVHNLKLLFDIYHLVANGDDPDAVLDRHAESIGHVQIADVPGRGEPGSGKVDFGHYFDRLDAVGYAGPIGLEYKPTVASADSFAWIER</sequence>
<evidence type="ECO:0000313" key="4">
    <source>
        <dbReference type="EMBL" id="MFC7343442.1"/>
    </source>
</evidence>
<protein>
    <submittedName>
        <fullName evidence="4">Hydroxypyruvate isomerase family protein</fullName>
    </submittedName>
</protein>
<dbReference type="Pfam" id="PF01261">
    <property type="entry name" value="AP_endonuc_2"/>
    <property type="match status" value="1"/>
</dbReference>
<proteinExistence type="inferred from homology"/>
<dbReference type="InterPro" id="IPR026040">
    <property type="entry name" value="HyI-like"/>
</dbReference>
<gene>
    <name evidence="4" type="ORF">ACFQRI_18735</name>
</gene>
<dbReference type="GO" id="GO:0016853">
    <property type="term" value="F:isomerase activity"/>
    <property type="evidence" value="ECO:0007669"/>
    <property type="project" value="UniProtKB-KW"/>
</dbReference>
<organism evidence="4 5">
    <name type="scientific">Saccharopolyspora griseoalba</name>
    <dbReference type="NCBI Taxonomy" id="1431848"/>
    <lineage>
        <taxon>Bacteria</taxon>
        <taxon>Bacillati</taxon>
        <taxon>Actinomycetota</taxon>
        <taxon>Actinomycetes</taxon>
        <taxon>Pseudonocardiales</taxon>
        <taxon>Pseudonocardiaceae</taxon>
        <taxon>Saccharopolyspora</taxon>
    </lineage>
</organism>
<evidence type="ECO:0000256" key="2">
    <source>
        <dbReference type="PIRNR" id="PIRNR006241"/>
    </source>
</evidence>
<evidence type="ECO:0000256" key="1">
    <source>
        <dbReference type="ARBA" id="ARBA00023235"/>
    </source>
</evidence>
<dbReference type="PANTHER" id="PTHR43489:SF6">
    <property type="entry name" value="HYDROXYPYRUVATE ISOMERASE-RELATED"/>
    <property type="match status" value="1"/>
</dbReference>
<evidence type="ECO:0000313" key="5">
    <source>
        <dbReference type="Proteomes" id="UP001596504"/>
    </source>
</evidence>
<dbReference type="InterPro" id="IPR050417">
    <property type="entry name" value="Sugar_Epim/Isomerase"/>
</dbReference>
<evidence type="ECO:0000259" key="3">
    <source>
        <dbReference type="Pfam" id="PF01261"/>
    </source>
</evidence>
<reference evidence="5" key="1">
    <citation type="journal article" date="2019" name="Int. J. Syst. Evol. Microbiol.">
        <title>The Global Catalogue of Microorganisms (GCM) 10K type strain sequencing project: providing services to taxonomists for standard genome sequencing and annotation.</title>
        <authorList>
            <consortium name="The Broad Institute Genomics Platform"/>
            <consortium name="The Broad Institute Genome Sequencing Center for Infectious Disease"/>
            <person name="Wu L."/>
            <person name="Ma J."/>
        </authorList>
    </citation>
    <scope>NUCLEOTIDE SEQUENCE [LARGE SCALE GENOMIC DNA]</scope>
    <source>
        <strain evidence="5">WLHS5</strain>
    </source>
</reference>
<feature type="domain" description="Xylose isomerase-like TIM barrel" evidence="3">
    <location>
        <begin position="26"/>
        <end position="266"/>
    </location>
</feature>
<name>A0ABW2LQI8_9PSEU</name>
<accession>A0ABW2LQI8</accession>
<dbReference type="InterPro" id="IPR036237">
    <property type="entry name" value="Xyl_isomerase-like_sf"/>
</dbReference>
<dbReference type="SUPFAM" id="SSF51658">
    <property type="entry name" value="Xylose isomerase-like"/>
    <property type="match status" value="1"/>
</dbReference>
<dbReference type="PIRSF" id="PIRSF006241">
    <property type="entry name" value="HyI"/>
    <property type="match status" value="1"/>
</dbReference>
<keyword evidence="1 2" id="KW-0413">Isomerase</keyword>